<keyword evidence="5 8" id="KW-0812">Transmembrane</keyword>
<feature type="region of interest" description="Disordered" evidence="9">
    <location>
        <begin position="425"/>
        <end position="473"/>
    </location>
</feature>
<feature type="transmembrane region" description="Helical" evidence="8">
    <location>
        <begin position="230"/>
        <end position="252"/>
    </location>
</feature>
<dbReference type="STRING" id="1388766.A0A017S695"/>
<keyword evidence="6 8" id="KW-1133">Transmembrane helix</keyword>
<evidence type="ECO:0000313" key="11">
    <source>
        <dbReference type="Proteomes" id="UP000019804"/>
    </source>
</evidence>
<comment type="subcellular location">
    <subcellularLocation>
        <location evidence="8">Cell membrane</location>
        <topology evidence="8">Multi-pass membrane protein</topology>
    </subcellularLocation>
    <subcellularLocation>
        <location evidence="1">Endomembrane system</location>
        <topology evidence="1">Multi-pass membrane protein</topology>
    </subcellularLocation>
</comment>
<feature type="transmembrane region" description="Helical" evidence="8">
    <location>
        <begin position="258"/>
        <end position="277"/>
    </location>
</feature>
<dbReference type="HOGENOM" id="CLU_036094_0_1_1"/>
<dbReference type="PANTHER" id="PTHR31611">
    <property type="entry name" value="HIGH-AFFINITY NICKEL TRANSPORT PROTEIN NIC1"/>
    <property type="match status" value="1"/>
</dbReference>
<dbReference type="GeneID" id="63698010"/>
<evidence type="ECO:0000256" key="5">
    <source>
        <dbReference type="ARBA" id="ARBA00022692"/>
    </source>
</evidence>
<keyword evidence="7 8" id="KW-0472">Membrane</keyword>
<name>A0A017S695_ASPRC</name>
<dbReference type="InterPro" id="IPR011541">
    <property type="entry name" value="Ni/Co_transpt_high_affinity"/>
</dbReference>
<feature type="transmembrane region" description="Helical" evidence="8">
    <location>
        <begin position="49"/>
        <end position="76"/>
    </location>
</feature>
<comment type="similarity">
    <text evidence="2 8">Belongs to the NiCoT transporter (TC 2.A.52) family.</text>
</comment>
<dbReference type="Proteomes" id="UP000019804">
    <property type="component" value="Unassembled WGS sequence"/>
</dbReference>
<dbReference type="GO" id="GO:0015099">
    <property type="term" value="F:nickel cation transmembrane transporter activity"/>
    <property type="evidence" value="ECO:0007669"/>
    <property type="project" value="UniProtKB-UniRule"/>
</dbReference>
<keyword evidence="4" id="KW-0533">Nickel</keyword>
<dbReference type="AlphaFoldDB" id="A0A017S695"/>
<protein>
    <recommendedName>
        <fullName evidence="8">Nickel/cobalt efflux system</fullName>
    </recommendedName>
</protein>
<evidence type="ECO:0000256" key="4">
    <source>
        <dbReference type="ARBA" id="ARBA00022596"/>
    </source>
</evidence>
<feature type="transmembrane region" description="Helical" evidence="8">
    <location>
        <begin position="123"/>
        <end position="146"/>
    </location>
</feature>
<proteinExistence type="inferred from homology"/>
<evidence type="ECO:0000256" key="3">
    <source>
        <dbReference type="ARBA" id="ARBA00022448"/>
    </source>
</evidence>
<keyword evidence="11" id="KW-1185">Reference proteome</keyword>
<dbReference type="PANTHER" id="PTHR31611:SF0">
    <property type="entry name" value="HIGH-AFFINITY NICKEL TRANSPORT PROTEIN NIC1"/>
    <property type="match status" value="1"/>
</dbReference>
<keyword evidence="3 8" id="KW-0813">Transport</keyword>
<accession>A0A017S695</accession>
<dbReference type="RefSeq" id="XP_040635370.1">
    <property type="nucleotide sequence ID" value="XM_040782886.1"/>
</dbReference>
<feature type="compositionally biased region" description="Polar residues" evidence="9">
    <location>
        <begin position="459"/>
        <end position="473"/>
    </location>
</feature>
<gene>
    <name evidence="10" type="ORF">EURHEDRAFT_416173</name>
</gene>
<evidence type="ECO:0000313" key="10">
    <source>
        <dbReference type="EMBL" id="EYE91680.1"/>
    </source>
</evidence>
<evidence type="ECO:0000256" key="8">
    <source>
        <dbReference type="RuleBase" id="RU362101"/>
    </source>
</evidence>
<feature type="transmembrane region" description="Helical" evidence="8">
    <location>
        <begin position="385"/>
        <end position="408"/>
    </location>
</feature>
<dbReference type="InterPro" id="IPR004688">
    <property type="entry name" value="Ni/Co_transpt"/>
</dbReference>
<sequence>MTPDQNPPVQVRTDEVPTDITKPKWYPRALIRQAERSHRRLPGIRKVPLRAIAAILFIAFLNVLVWIAAAVVLHYYPSLVSNAVLSYTLGLRHAFDADHISAIDLMTRRLLASGQKPVTVGTFFSLGHSTIVIITSIVVAATAAAVSSRFDSFSTIGGIIGTSVSAAFLILLGLMNAYILYKLYRQMQKVLDLPVGQEDEAWKVEGGGVMFSVLRKMFKLIDRPWKMYPLGVLFGLGFDTSSEIALLGISSIEAARGTNIWVILVFPILFTAGMCLLDTTDGALMLSLYIQPAANFLPPKQDGTIASDDLLTDQEQQQPSEDIHAAQNHRDPVAFLYYSIVLTTLTVIVAIVIGIIQLLTLVLNVAEPTGRFWDGVQTAGDYYDAIGGGICGCFLVIGLLSVFVYTPWRRWIARRNGRPVVEPVEEGGYRDDFTDEEDANANVNANREREQSVQAPGKTGSQVTVRPAGGSSS</sequence>
<evidence type="ECO:0000256" key="9">
    <source>
        <dbReference type="SAM" id="MobiDB-lite"/>
    </source>
</evidence>
<feature type="transmembrane region" description="Helical" evidence="8">
    <location>
        <begin position="335"/>
        <end position="365"/>
    </location>
</feature>
<dbReference type="EMBL" id="KK088442">
    <property type="protein sequence ID" value="EYE91680.1"/>
    <property type="molecule type" value="Genomic_DNA"/>
</dbReference>
<evidence type="ECO:0000256" key="2">
    <source>
        <dbReference type="ARBA" id="ARBA00010892"/>
    </source>
</evidence>
<dbReference type="GO" id="GO:0012505">
    <property type="term" value="C:endomembrane system"/>
    <property type="evidence" value="ECO:0007669"/>
    <property type="project" value="UniProtKB-SubCell"/>
</dbReference>
<dbReference type="OrthoDB" id="5197598at2759"/>
<evidence type="ECO:0000256" key="1">
    <source>
        <dbReference type="ARBA" id="ARBA00004127"/>
    </source>
</evidence>
<dbReference type="GO" id="GO:0005886">
    <property type="term" value="C:plasma membrane"/>
    <property type="evidence" value="ECO:0007669"/>
    <property type="project" value="UniProtKB-SubCell"/>
</dbReference>
<organism evidence="10 11">
    <name type="scientific">Aspergillus ruber (strain CBS 135680)</name>
    <dbReference type="NCBI Taxonomy" id="1388766"/>
    <lineage>
        <taxon>Eukaryota</taxon>
        <taxon>Fungi</taxon>
        <taxon>Dikarya</taxon>
        <taxon>Ascomycota</taxon>
        <taxon>Pezizomycotina</taxon>
        <taxon>Eurotiomycetes</taxon>
        <taxon>Eurotiomycetidae</taxon>
        <taxon>Eurotiales</taxon>
        <taxon>Aspergillaceae</taxon>
        <taxon>Aspergillus</taxon>
        <taxon>Aspergillus subgen. Aspergillus</taxon>
    </lineage>
</organism>
<feature type="transmembrane region" description="Helical" evidence="8">
    <location>
        <begin position="158"/>
        <end position="181"/>
    </location>
</feature>
<evidence type="ECO:0000256" key="7">
    <source>
        <dbReference type="ARBA" id="ARBA00023136"/>
    </source>
</evidence>
<reference evidence="11" key="1">
    <citation type="journal article" date="2014" name="Nat. Commun.">
        <title>Genomic adaptations of the halophilic Dead Sea filamentous fungus Eurotium rubrum.</title>
        <authorList>
            <person name="Kis-Papo T."/>
            <person name="Weig A.R."/>
            <person name="Riley R."/>
            <person name="Persoh D."/>
            <person name="Salamov A."/>
            <person name="Sun H."/>
            <person name="Lipzen A."/>
            <person name="Wasser S.P."/>
            <person name="Rambold G."/>
            <person name="Grigoriev I.V."/>
            <person name="Nevo E."/>
        </authorList>
    </citation>
    <scope>NUCLEOTIDE SEQUENCE [LARGE SCALE GENOMIC DNA]</scope>
    <source>
        <strain evidence="11">CBS 135680</strain>
    </source>
</reference>
<dbReference type="Pfam" id="PF03824">
    <property type="entry name" value="NicO"/>
    <property type="match status" value="1"/>
</dbReference>
<evidence type="ECO:0000256" key="6">
    <source>
        <dbReference type="ARBA" id="ARBA00022989"/>
    </source>
</evidence>